<name>A0A8X6JHV3_TRICU</name>
<keyword evidence="8" id="KW-1185">Reference proteome</keyword>
<dbReference type="InterPro" id="IPR013087">
    <property type="entry name" value="Znf_C2H2_type"/>
</dbReference>
<reference evidence="7" key="1">
    <citation type="submission" date="2020-07" db="EMBL/GenBank/DDBJ databases">
        <title>Multicomponent nature underlies the extraordinary mechanical properties of spider dragline silk.</title>
        <authorList>
            <person name="Kono N."/>
            <person name="Nakamura H."/>
            <person name="Mori M."/>
            <person name="Yoshida Y."/>
            <person name="Ohtoshi R."/>
            <person name="Malay A.D."/>
            <person name="Moran D.A.P."/>
            <person name="Tomita M."/>
            <person name="Numata K."/>
            <person name="Arakawa K."/>
        </authorList>
    </citation>
    <scope>NUCLEOTIDE SEQUENCE</scope>
</reference>
<evidence type="ECO:0000256" key="2">
    <source>
        <dbReference type="ARBA" id="ARBA00022737"/>
    </source>
</evidence>
<dbReference type="PANTHER" id="PTHR24408:SF58">
    <property type="entry name" value="TRANSCRIPTION FACTOR (TFIIIA), PUTATIVE (AFU_ORTHOLOGUE AFUA_1G05150)-RELATED"/>
    <property type="match status" value="1"/>
</dbReference>
<dbReference type="GO" id="GO:0008270">
    <property type="term" value="F:zinc ion binding"/>
    <property type="evidence" value="ECO:0007669"/>
    <property type="project" value="UniProtKB-KW"/>
</dbReference>
<keyword evidence="1" id="KW-0479">Metal-binding</keyword>
<feature type="domain" description="C2H2-type" evidence="6">
    <location>
        <begin position="67"/>
        <end position="94"/>
    </location>
</feature>
<dbReference type="GO" id="GO:0000981">
    <property type="term" value="F:DNA-binding transcription factor activity, RNA polymerase II-specific"/>
    <property type="evidence" value="ECO:0007669"/>
    <property type="project" value="TreeGrafter"/>
</dbReference>
<dbReference type="OrthoDB" id="654211at2759"/>
<evidence type="ECO:0000256" key="3">
    <source>
        <dbReference type="ARBA" id="ARBA00022771"/>
    </source>
</evidence>
<keyword evidence="2" id="KW-0677">Repeat</keyword>
<protein>
    <recommendedName>
        <fullName evidence="6">C2H2-type domain-containing protein</fullName>
    </recommendedName>
</protein>
<evidence type="ECO:0000259" key="6">
    <source>
        <dbReference type="PROSITE" id="PS50157"/>
    </source>
</evidence>
<evidence type="ECO:0000256" key="5">
    <source>
        <dbReference type="PROSITE-ProRule" id="PRU00042"/>
    </source>
</evidence>
<evidence type="ECO:0000313" key="8">
    <source>
        <dbReference type="Proteomes" id="UP000887116"/>
    </source>
</evidence>
<organism evidence="7 8">
    <name type="scientific">Trichonephila clavata</name>
    <name type="common">Joro spider</name>
    <name type="synonym">Nephila clavata</name>
    <dbReference type="NCBI Taxonomy" id="2740835"/>
    <lineage>
        <taxon>Eukaryota</taxon>
        <taxon>Metazoa</taxon>
        <taxon>Ecdysozoa</taxon>
        <taxon>Arthropoda</taxon>
        <taxon>Chelicerata</taxon>
        <taxon>Arachnida</taxon>
        <taxon>Araneae</taxon>
        <taxon>Araneomorphae</taxon>
        <taxon>Entelegynae</taxon>
        <taxon>Araneoidea</taxon>
        <taxon>Nephilidae</taxon>
        <taxon>Trichonephila</taxon>
    </lineage>
</organism>
<dbReference type="PANTHER" id="PTHR24408">
    <property type="entry name" value="ZINC FINGER PROTEIN"/>
    <property type="match status" value="1"/>
</dbReference>
<dbReference type="PROSITE" id="PS00028">
    <property type="entry name" value="ZINC_FINGER_C2H2_1"/>
    <property type="match status" value="1"/>
</dbReference>
<gene>
    <name evidence="7" type="ORF">TNCT_422381</name>
</gene>
<proteinExistence type="predicted"/>
<dbReference type="EMBL" id="BMAO01018767">
    <property type="protein sequence ID" value="GFR25883.1"/>
    <property type="molecule type" value="Genomic_DNA"/>
</dbReference>
<accession>A0A8X6JHV3</accession>
<evidence type="ECO:0000256" key="1">
    <source>
        <dbReference type="ARBA" id="ARBA00022723"/>
    </source>
</evidence>
<dbReference type="SUPFAM" id="SSF57667">
    <property type="entry name" value="beta-beta-alpha zinc fingers"/>
    <property type="match status" value="1"/>
</dbReference>
<dbReference type="AlphaFoldDB" id="A0A8X6JHV3"/>
<evidence type="ECO:0000313" key="7">
    <source>
        <dbReference type="EMBL" id="GFR25883.1"/>
    </source>
</evidence>
<comment type="caution">
    <text evidence="7">The sequence shown here is derived from an EMBL/GenBank/DDBJ whole genome shotgun (WGS) entry which is preliminary data.</text>
</comment>
<keyword evidence="3 5" id="KW-0863">Zinc-finger</keyword>
<dbReference type="PROSITE" id="PS50157">
    <property type="entry name" value="ZINC_FINGER_C2H2_2"/>
    <property type="match status" value="1"/>
</dbReference>
<dbReference type="GO" id="GO:0043565">
    <property type="term" value="F:sequence-specific DNA binding"/>
    <property type="evidence" value="ECO:0007669"/>
    <property type="project" value="TreeGrafter"/>
</dbReference>
<dbReference type="Gene3D" id="3.30.160.60">
    <property type="entry name" value="Classic Zinc Finger"/>
    <property type="match status" value="1"/>
</dbReference>
<dbReference type="GO" id="GO:0005634">
    <property type="term" value="C:nucleus"/>
    <property type="evidence" value="ECO:0007669"/>
    <property type="project" value="TreeGrafter"/>
</dbReference>
<evidence type="ECO:0000256" key="4">
    <source>
        <dbReference type="ARBA" id="ARBA00022833"/>
    </source>
</evidence>
<dbReference type="Proteomes" id="UP000887116">
    <property type="component" value="Unassembled WGS sequence"/>
</dbReference>
<keyword evidence="4" id="KW-0862">Zinc</keyword>
<sequence length="159" mass="18667">MAEAEVNTTEEKFYSFCYGCKMGYRKTWLPFISISSEGKLFQCVQCKIRFSFGFKMKKWYFDDTYPHRCEVCEKRYEHSSQLLYHSYHHTGAWPFKCHFCGIGFAVNSLYESHLITRTVQCRKCCASFQKKLCSARLFHENDGLNCKKCSNASNLTKTT</sequence>
<dbReference type="InterPro" id="IPR036236">
    <property type="entry name" value="Znf_C2H2_sf"/>
</dbReference>